<dbReference type="Proteomes" id="UP000040576">
    <property type="component" value="Unassembled WGS sequence"/>
</dbReference>
<feature type="transmembrane region" description="Helical" evidence="1">
    <location>
        <begin position="21"/>
        <end position="39"/>
    </location>
</feature>
<name>A0A090J5D4_9BACI</name>
<dbReference type="AlphaFoldDB" id="A0A090J5D4"/>
<reference evidence="2 3" key="1">
    <citation type="submission" date="2014-07" db="EMBL/GenBank/DDBJ databases">
        <authorList>
            <person name="Wibberg Daniel"/>
        </authorList>
    </citation>
    <scope>NUCLEOTIDE SEQUENCE [LARGE SCALE GENOMIC DNA]</scope>
</reference>
<sequence>MSFLHVLSSEWLKTRRTTIRLIVFVMPIIYPIFMLWYFSRYKDPSFWQVKIYGGFFEVLSVSLPIVISLLTGLMAYQEEKSGSFMNVLTGPVSRAKFYFGKLSLLIFAAIADIFLATFLMLLGMRYILNIENVHYDLFLQGALLSLVGSLILFSLHLLISFAFGMGASIAIGGGGFLVSAIIGATVVGDHIWPYIPWAWTVRLSQVPMLLMLKVKHAFGMELSDLYFQELMKGIIPASICFILVTLLGFVWFNRWEGGKSYE</sequence>
<feature type="transmembrane region" description="Helical" evidence="1">
    <location>
        <begin position="233"/>
        <end position="252"/>
    </location>
</feature>
<dbReference type="NCBIfam" id="TIGR03733">
    <property type="entry name" value="lanti_perm_MutG"/>
    <property type="match status" value="1"/>
</dbReference>
<dbReference type="InterPro" id="IPR022294">
    <property type="entry name" value="ABC-transptr_permeasesu"/>
</dbReference>
<feature type="transmembrane region" description="Helical" evidence="1">
    <location>
        <begin position="97"/>
        <end position="122"/>
    </location>
</feature>
<dbReference type="RefSeq" id="WP_034773239.1">
    <property type="nucleotide sequence ID" value="NZ_CCRF01000102.1"/>
</dbReference>
<keyword evidence="3" id="KW-1185">Reference proteome</keyword>
<keyword evidence="1" id="KW-1133">Transmembrane helix</keyword>
<keyword evidence="1" id="KW-0472">Membrane</keyword>
<feature type="transmembrane region" description="Helical" evidence="1">
    <location>
        <begin position="169"/>
        <end position="188"/>
    </location>
</feature>
<keyword evidence="1" id="KW-0812">Transmembrane</keyword>
<organism evidence="2 3">
    <name type="scientific">Caldibacillus thermoamylovorans</name>
    <dbReference type="NCBI Taxonomy" id="35841"/>
    <lineage>
        <taxon>Bacteria</taxon>
        <taxon>Bacillati</taxon>
        <taxon>Bacillota</taxon>
        <taxon>Bacilli</taxon>
        <taxon>Bacillales</taxon>
        <taxon>Bacillaceae</taxon>
        <taxon>Caldibacillus</taxon>
    </lineage>
</organism>
<accession>A0A090J5D4</accession>
<dbReference type="EMBL" id="CCRF01000102">
    <property type="protein sequence ID" value="CEE03130.1"/>
    <property type="molecule type" value="Genomic_DNA"/>
</dbReference>
<protein>
    <submittedName>
        <fullName evidence="2">Lantibiotic ABC transporter permease</fullName>
    </submittedName>
</protein>
<dbReference type="Pfam" id="PF12730">
    <property type="entry name" value="ABC2_membrane_4"/>
    <property type="match status" value="1"/>
</dbReference>
<proteinExistence type="predicted"/>
<evidence type="ECO:0000256" key="1">
    <source>
        <dbReference type="SAM" id="Phobius"/>
    </source>
</evidence>
<evidence type="ECO:0000313" key="3">
    <source>
        <dbReference type="Proteomes" id="UP000040576"/>
    </source>
</evidence>
<feature type="transmembrane region" description="Helical" evidence="1">
    <location>
        <begin position="142"/>
        <end position="162"/>
    </location>
</feature>
<gene>
    <name evidence="2" type="ORF">BT1A1_3349</name>
</gene>
<feature type="transmembrane region" description="Helical" evidence="1">
    <location>
        <begin position="51"/>
        <end position="76"/>
    </location>
</feature>
<evidence type="ECO:0000313" key="2">
    <source>
        <dbReference type="EMBL" id="CEE03130.1"/>
    </source>
</evidence>
<dbReference type="CDD" id="cd21808">
    <property type="entry name" value="ABC-2_lan_permease_MutG"/>
    <property type="match status" value="1"/>
</dbReference>